<dbReference type="InterPro" id="IPR027434">
    <property type="entry name" value="Homing_endonucl"/>
</dbReference>
<dbReference type="AlphaFoldDB" id="A0A386B097"/>
<dbReference type="GO" id="GO:0005739">
    <property type="term" value="C:mitochondrion"/>
    <property type="evidence" value="ECO:0007669"/>
    <property type="project" value="UniProtKB-ARBA"/>
</dbReference>
<dbReference type="InterPro" id="IPR004860">
    <property type="entry name" value="LAGLIDADG_dom"/>
</dbReference>
<accession>A0A386B097</accession>
<feature type="domain" description="Homing endonuclease LAGLIDADG" evidence="1">
    <location>
        <begin position="15"/>
        <end position="105"/>
    </location>
</feature>
<protein>
    <recommendedName>
        <fullName evidence="1">Homing endonuclease LAGLIDADG domain-containing protein</fullName>
    </recommendedName>
</protein>
<reference evidence="2" key="2">
    <citation type="journal article" date="2019" name="Mol. Phylogenet. Evol.">
        <title>Reassessment of the classification of bryopsidales (chlorophyta) based on chloroplast phylogenomic analyses.</title>
        <authorList>
            <person name="Cremen M.C."/>
            <person name="Leliaert F."/>
            <person name="West J."/>
            <person name="Lam D.W."/>
            <person name="Shimada S."/>
            <person name="Lopez-Bautista J.M."/>
            <person name="Verbruggen H."/>
        </authorList>
    </citation>
    <scope>NUCLEOTIDE SEQUENCE</scope>
</reference>
<dbReference type="GO" id="GO:0004519">
    <property type="term" value="F:endonuclease activity"/>
    <property type="evidence" value="ECO:0007669"/>
    <property type="project" value="InterPro"/>
</dbReference>
<dbReference type="EMBL" id="MH591106">
    <property type="protein sequence ID" value="AYC65083.1"/>
    <property type="molecule type" value="Genomic_DNA"/>
</dbReference>
<feature type="domain" description="Homing endonuclease LAGLIDADG" evidence="1">
    <location>
        <begin position="154"/>
        <end position="249"/>
    </location>
</feature>
<geneLocation type="chloroplast" evidence="2"/>
<dbReference type="PANTHER" id="PTHR36181:SF2">
    <property type="entry name" value="INTRON-ENCODED ENDONUCLEASE AI3-RELATED"/>
    <property type="match status" value="1"/>
</dbReference>
<dbReference type="SUPFAM" id="SSF55608">
    <property type="entry name" value="Homing endonucleases"/>
    <property type="match status" value="2"/>
</dbReference>
<keyword evidence="2" id="KW-0150">Chloroplast</keyword>
<sequence>MKDSKNNMDNDYEWIVGMIDGDGFLDLERTKNGNNFYYRPVLAIAQKDVKLLYKIKKILTIGRISKRKDGYYHYRVRSRKLFEHYLIPIFVKYPFLSNKKIQFKLIVRSLKILKNYSSKDIEKQRCLNKFIQLIRKARLRKVSNNKSLSQAWFVGFFDSEGCISISKIKATSQYKFTIKIKKDTFHYSLLKSIKDVLQIGHIYKERFSENKKIYYWGVTSRRQLSKLISLFNKYPLKSEKHIKWTKFLKLLRISPKSEKAQQRIRRLLLSFDFEERVPTKLKNLEK</sequence>
<dbReference type="InterPro" id="IPR051289">
    <property type="entry name" value="LAGLIDADG_Endonuclease"/>
</dbReference>
<evidence type="ECO:0000313" key="2">
    <source>
        <dbReference type="EMBL" id="AYC65083.1"/>
    </source>
</evidence>
<dbReference type="Pfam" id="PF00961">
    <property type="entry name" value="LAGLIDADG_1"/>
    <property type="match status" value="2"/>
</dbReference>
<evidence type="ECO:0000259" key="1">
    <source>
        <dbReference type="Pfam" id="PF00961"/>
    </source>
</evidence>
<keyword evidence="2" id="KW-0934">Plastid</keyword>
<gene>
    <name evidence="2" type="primary">orf286</name>
</gene>
<proteinExistence type="predicted"/>
<dbReference type="Gene3D" id="3.10.28.10">
    <property type="entry name" value="Homing endonucleases"/>
    <property type="match status" value="2"/>
</dbReference>
<name>A0A386B097_9CHLO</name>
<organism evidence="2">
    <name type="scientific">Caulerpa verticillata</name>
    <dbReference type="NCBI Taxonomy" id="177082"/>
    <lineage>
        <taxon>Eukaryota</taxon>
        <taxon>Viridiplantae</taxon>
        <taxon>Chlorophyta</taxon>
        <taxon>core chlorophytes</taxon>
        <taxon>Ulvophyceae</taxon>
        <taxon>TCBD clade</taxon>
        <taxon>Bryopsidales</taxon>
        <taxon>Halimedineae</taxon>
        <taxon>Caulerpaceae</taxon>
        <taxon>Caulerpa</taxon>
    </lineage>
</organism>
<dbReference type="GeneID" id="38278982"/>
<dbReference type="PANTHER" id="PTHR36181">
    <property type="entry name" value="INTRON-ENCODED ENDONUCLEASE AI3-RELATED"/>
    <property type="match status" value="1"/>
</dbReference>
<reference evidence="2" key="1">
    <citation type="submission" date="2018-07" db="EMBL/GenBank/DDBJ databases">
        <authorList>
            <person name="Quirk P.G."/>
            <person name="Krulwich T.A."/>
        </authorList>
    </citation>
    <scope>NUCLEOTIDE SEQUENCE</scope>
</reference>
<dbReference type="RefSeq" id="YP_009519146.1">
    <property type="nucleotide sequence ID" value="NC_039523.1"/>
</dbReference>